<keyword evidence="1" id="KW-0812">Transmembrane</keyword>
<evidence type="ECO:0000313" key="2">
    <source>
        <dbReference type="EMBL" id="GFN93339.1"/>
    </source>
</evidence>
<feature type="transmembrane region" description="Helical" evidence="1">
    <location>
        <begin position="16"/>
        <end position="33"/>
    </location>
</feature>
<protein>
    <submittedName>
        <fullName evidence="2">Uncharacterized protein</fullName>
    </submittedName>
</protein>
<keyword evidence="3" id="KW-1185">Reference proteome</keyword>
<proteinExistence type="predicted"/>
<reference evidence="2 3" key="1">
    <citation type="journal article" date="2021" name="Elife">
        <title>Chloroplast acquisition without the gene transfer in kleptoplastic sea slugs, Plakobranchus ocellatus.</title>
        <authorList>
            <person name="Maeda T."/>
            <person name="Takahashi S."/>
            <person name="Yoshida T."/>
            <person name="Shimamura S."/>
            <person name="Takaki Y."/>
            <person name="Nagai Y."/>
            <person name="Toyoda A."/>
            <person name="Suzuki Y."/>
            <person name="Arimoto A."/>
            <person name="Ishii H."/>
            <person name="Satoh N."/>
            <person name="Nishiyama T."/>
            <person name="Hasebe M."/>
            <person name="Maruyama T."/>
            <person name="Minagawa J."/>
            <person name="Obokata J."/>
            <person name="Shigenobu S."/>
        </authorList>
    </citation>
    <scope>NUCLEOTIDE SEQUENCE [LARGE SCALE GENOMIC DNA]</scope>
</reference>
<name>A0AAV3ZFH7_9GAST</name>
<sequence>MDADRYFLPKVDGCRQVVTAALLIFLCVAIFNVKSCPREGSSKDCNYNGRTIKHATSFHTSSTPCYKYICNNRKISISYEKCWWNSKCYTRGQLVRFEKKVYQCSQTVGDNVAFKPAEVKQTPQIDWKVGPDFQFPKKIGT</sequence>
<gene>
    <name evidence="2" type="ORF">PoB_001984500</name>
</gene>
<evidence type="ECO:0000256" key="1">
    <source>
        <dbReference type="SAM" id="Phobius"/>
    </source>
</evidence>
<dbReference type="AlphaFoldDB" id="A0AAV3ZFH7"/>
<evidence type="ECO:0000313" key="3">
    <source>
        <dbReference type="Proteomes" id="UP000735302"/>
    </source>
</evidence>
<accession>A0AAV3ZFH7</accession>
<comment type="caution">
    <text evidence="2">The sequence shown here is derived from an EMBL/GenBank/DDBJ whole genome shotgun (WGS) entry which is preliminary data.</text>
</comment>
<dbReference type="EMBL" id="BLXT01002329">
    <property type="protein sequence ID" value="GFN93339.1"/>
    <property type="molecule type" value="Genomic_DNA"/>
</dbReference>
<keyword evidence="1" id="KW-1133">Transmembrane helix</keyword>
<organism evidence="2 3">
    <name type="scientific">Plakobranchus ocellatus</name>
    <dbReference type="NCBI Taxonomy" id="259542"/>
    <lineage>
        <taxon>Eukaryota</taxon>
        <taxon>Metazoa</taxon>
        <taxon>Spiralia</taxon>
        <taxon>Lophotrochozoa</taxon>
        <taxon>Mollusca</taxon>
        <taxon>Gastropoda</taxon>
        <taxon>Heterobranchia</taxon>
        <taxon>Euthyneura</taxon>
        <taxon>Panpulmonata</taxon>
        <taxon>Sacoglossa</taxon>
        <taxon>Placobranchoidea</taxon>
        <taxon>Plakobranchidae</taxon>
        <taxon>Plakobranchus</taxon>
    </lineage>
</organism>
<keyword evidence="1" id="KW-0472">Membrane</keyword>
<dbReference type="Proteomes" id="UP000735302">
    <property type="component" value="Unassembled WGS sequence"/>
</dbReference>